<dbReference type="PANTHER" id="PTHR34472:SF1">
    <property type="entry name" value="SULFUR CARRIER PROTEIN THIS"/>
    <property type="match status" value="1"/>
</dbReference>
<dbReference type="STRING" id="265719.SAMN04488509_11363"/>
<evidence type="ECO:0000313" key="1">
    <source>
        <dbReference type="EMBL" id="SDE00539.1"/>
    </source>
</evidence>
<dbReference type="InterPro" id="IPR003749">
    <property type="entry name" value="ThiS/MoaD-like"/>
</dbReference>
<name>A0A1G6ZCZ6_9GAMM</name>
<dbReference type="SUPFAM" id="SSF54285">
    <property type="entry name" value="MoaD/ThiS"/>
    <property type="match status" value="1"/>
</dbReference>
<dbReference type="InterPro" id="IPR012675">
    <property type="entry name" value="Beta-grasp_dom_sf"/>
</dbReference>
<reference evidence="1 2" key="1">
    <citation type="submission" date="2016-10" db="EMBL/GenBank/DDBJ databases">
        <authorList>
            <person name="de Groot N.N."/>
        </authorList>
    </citation>
    <scope>NUCLEOTIDE SEQUENCE [LARGE SCALE GENOMIC DNA]</scope>
    <source>
        <strain evidence="1 2">DSM 16957</strain>
    </source>
</reference>
<dbReference type="InterPro" id="IPR016155">
    <property type="entry name" value="Mopterin_synth/thiamin_S_b"/>
</dbReference>
<accession>A0A1G6ZCZ6</accession>
<dbReference type="OrthoDB" id="9800283at2"/>
<gene>
    <name evidence="1" type="ORF">SAMN04488509_11363</name>
</gene>
<dbReference type="Gene3D" id="3.10.20.30">
    <property type="match status" value="1"/>
</dbReference>
<organism evidence="1 2">
    <name type="scientific">Aquimonas voraii</name>
    <dbReference type="NCBI Taxonomy" id="265719"/>
    <lineage>
        <taxon>Bacteria</taxon>
        <taxon>Pseudomonadati</taxon>
        <taxon>Pseudomonadota</taxon>
        <taxon>Gammaproteobacteria</taxon>
        <taxon>Lysobacterales</taxon>
        <taxon>Lysobacteraceae</taxon>
        <taxon>Aquimonas</taxon>
    </lineage>
</organism>
<dbReference type="PANTHER" id="PTHR34472">
    <property type="entry name" value="SULFUR CARRIER PROTEIN THIS"/>
    <property type="match status" value="1"/>
</dbReference>
<protein>
    <submittedName>
        <fullName evidence="1">Sulfur carrier protein ThiS</fullName>
    </submittedName>
</protein>
<dbReference type="AlphaFoldDB" id="A0A1G6ZCZ6"/>
<keyword evidence="2" id="KW-1185">Reference proteome</keyword>
<dbReference type="CDD" id="cd00565">
    <property type="entry name" value="Ubl_ThiS"/>
    <property type="match status" value="1"/>
</dbReference>
<sequence length="67" mass="6961">MIQIQLNGEACALPAGTTVAALIEQLGHAGRRVAVEVNREIVPKSRHAEHTLADGDVVELVHALGGG</sequence>
<dbReference type="Pfam" id="PF02597">
    <property type="entry name" value="ThiS"/>
    <property type="match status" value="1"/>
</dbReference>
<dbReference type="InterPro" id="IPR010035">
    <property type="entry name" value="Thi_S"/>
</dbReference>
<dbReference type="NCBIfam" id="TIGR01683">
    <property type="entry name" value="thiS"/>
    <property type="match status" value="1"/>
</dbReference>
<proteinExistence type="predicted"/>
<evidence type="ECO:0000313" key="2">
    <source>
        <dbReference type="Proteomes" id="UP000199603"/>
    </source>
</evidence>
<dbReference type="Proteomes" id="UP000199603">
    <property type="component" value="Unassembled WGS sequence"/>
</dbReference>
<dbReference type="EMBL" id="FNAG01000013">
    <property type="protein sequence ID" value="SDE00539.1"/>
    <property type="molecule type" value="Genomic_DNA"/>
</dbReference>